<evidence type="ECO:0000313" key="2">
    <source>
        <dbReference type="EMBL" id="WOV84302.1"/>
    </source>
</evidence>
<gene>
    <name evidence="2" type="ORF">PGH26_15780</name>
</gene>
<keyword evidence="1" id="KW-0812">Transmembrane</keyword>
<feature type="transmembrane region" description="Helical" evidence="1">
    <location>
        <begin position="163"/>
        <end position="188"/>
    </location>
</feature>
<dbReference type="RefSeq" id="WP_323691960.1">
    <property type="nucleotide sequence ID" value="NZ_CP116341.1"/>
</dbReference>
<feature type="transmembrane region" description="Helical" evidence="1">
    <location>
        <begin position="452"/>
        <end position="471"/>
    </location>
</feature>
<keyword evidence="3" id="KW-1185">Reference proteome</keyword>
<protein>
    <recommendedName>
        <fullName evidence="4">ABC transporter permease</fullName>
    </recommendedName>
</protein>
<evidence type="ECO:0000313" key="3">
    <source>
        <dbReference type="Proteomes" id="UP001303532"/>
    </source>
</evidence>
<organism evidence="2 3">
    <name type="scientific">Sporosarcina jeotgali</name>
    <dbReference type="NCBI Taxonomy" id="3020056"/>
    <lineage>
        <taxon>Bacteria</taxon>
        <taxon>Bacillati</taxon>
        <taxon>Bacillota</taxon>
        <taxon>Bacilli</taxon>
        <taxon>Bacillales</taxon>
        <taxon>Caryophanaceae</taxon>
        <taxon>Sporosarcina</taxon>
    </lineage>
</organism>
<sequence>MGNFRSLRVLDVFKGIFQAFGIDYPSMRAIVGLKLTMDERRIPVVFSQTKLKEGNQFLKSLALYVLYGLATIPFLFFGDSVMLQMGIVFGIAMFMIMTSLIADFSSVLLDVRDRILLAAAPVDDRTLNAAKLVHISIYMTLIALSLLGIPSIVILVFKGILFFLLFLVMLLFMMLLIIALTAITYMIMLRVFDGERLKDMINYVQILLSVGVFVGYQVVIRSFDLVGLNVTYEFNWWHLLMPPLWFAAPFEWLLGGNTSQPLVVLSAAAIIIPVLAIWMYIRKMPLFERDLQKLMAEARGGKQPRALLMKFWEAVLCRNKEERASFRFSWQLMKRERDFKLKVYPSLGIGFIAPFLFLYIFLSDGTWEDMINSNTYFMIYFGFIIIAPLVIMLSYSGKFKGAWIYAVSPITSASRVKRAALKASLAQLFLPVYILQSVIFTFLFGWRVVPDLIIILLSAVFYAVICYAIGSKGTWPFSLPMGESVQSGTAKQIIFMLLIGVFAGVHLLMSKISYGTPIYLVVIAVGCLVGWKMLLPTKQQRVYT</sequence>
<feature type="transmembrane region" description="Helical" evidence="1">
    <location>
        <begin position="492"/>
        <end position="512"/>
    </location>
</feature>
<name>A0ABZ0KWK9_9BACL</name>
<feature type="transmembrane region" description="Helical" evidence="1">
    <location>
        <begin position="425"/>
        <end position="446"/>
    </location>
</feature>
<feature type="transmembrane region" description="Helical" evidence="1">
    <location>
        <begin position="518"/>
        <end position="535"/>
    </location>
</feature>
<feature type="transmembrane region" description="Helical" evidence="1">
    <location>
        <begin position="262"/>
        <end position="281"/>
    </location>
</feature>
<feature type="transmembrane region" description="Helical" evidence="1">
    <location>
        <begin position="374"/>
        <end position="395"/>
    </location>
</feature>
<feature type="transmembrane region" description="Helical" evidence="1">
    <location>
        <begin position="132"/>
        <end position="157"/>
    </location>
</feature>
<evidence type="ECO:0008006" key="4">
    <source>
        <dbReference type="Google" id="ProtNLM"/>
    </source>
</evidence>
<keyword evidence="1" id="KW-1133">Transmembrane helix</keyword>
<proteinExistence type="predicted"/>
<feature type="transmembrane region" description="Helical" evidence="1">
    <location>
        <begin position="83"/>
        <end position="111"/>
    </location>
</feature>
<keyword evidence="1" id="KW-0472">Membrane</keyword>
<dbReference type="EMBL" id="CP116341">
    <property type="protein sequence ID" value="WOV84302.1"/>
    <property type="molecule type" value="Genomic_DNA"/>
</dbReference>
<feature type="transmembrane region" description="Helical" evidence="1">
    <location>
        <begin position="343"/>
        <end position="362"/>
    </location>
</feature>
<dbReference type="Proteomes" id="UP001303532">
    <property type="component" value="Chromosome"/>
</dbReference>
<feature type="transmembrane region" description="Helical" evidence="1">
    <location>
        <begin position="57"/>
        <end position="77"/>
    </location>
</feature>
<reference evidence="2 3" key="1">
    <citation type="submission" date="2023-01" db="EMBL/GenBank/DDBJ databases">
        <title>Sporosarcina sp. nov., isolated from Korean tranditional fermented seafood 'Jeotgal'.</title>
        <authorList>
            <person name="Yang A.-I."/>
        </authorList>
    </citation>
    <scope>NUCLEOTIDE SEQUENCE [LARGE SCALE GENOMIC DNA]</scope>
    <source>
        <strain evidence="2 3">B2O-1</strain>
    </source>
</reference>
<evidence type="ECO:0000256" key="1">
    <source>
        <dbReference type="SAM" id="Phobius"/>
    </source>
</evidence>
<feature type="transmembrane region" description="Helical" evidence="1">
    <location>
        <begin position="200"/>
        <end position="219"/>
    </location>
</feature>
<accession>A0ABZ0KWK9</accession>